<dbReference type="AlphaFoldDB" id="A0A0F4GBC9"/>
<dbReference type="EMBL" id="LAFY01004161">
    <property type="protein sequence ID" value="KJX94317.1"/>
    <property type="molecule type" value="Genomic_DNA"/>
</dbReference>
<evidence type="ECO:0000313" key="2">
    <source>
        <dbReference type="EMBL" id="KJX94317.1"/>
    </source>
</evidence>
<feature type="compositionally biased region" description="Basic and acidic residues" evidence="1">
    <location>
        <begin position="164"/>
        <end position="173"/>
    </location>
</feature>
<dbReference type="Proteomes" id="UP000033647">
    <property type="component" value="Unassembled WGS sequence"/>
</dbReference>
<gene>
    <name evidence="2" type="ORF">TI39_contig4202g00007</name>
</gene>
<sequence>MLDGLFVLENAAEGREGCDSFVGWTIAGGWERSKAAFKATTYDGHTLRPKEGEGQVVQLLSAGFQRAREAQQNPWTNMKFGTTLDLWKSACATHSCFMAKEEGRENGSRKNITADGDTSHGEEVPMPTLRPPDVAGSKSSDRVNSDGSEEEAPWLELASPSQTDSDHIGDDSGHCGGGLESLRNGGDHEESDEEADGEWSNRGQRISAEYMTSVGDEGEETPEVGSETSTNEAEEVNSSQWRMLLP</sequence>
<accession>A0A0F4GBC9</accession>
<protein>
    <submittedName>
        <fullName evidence="2">Uncharacterized protein</fullName>
    </submittedName>
</protein>
<feature type="compositionally biased region" description="Polar residues" evidence="1">
    <location>
        <begin position="226"/>
        <end position="246"/>
    </location>
</feature>
<name>A0A0F4GBC9_9PEZI</name>
<feature type="region of interest" description="Disordered" evidence="1">
    <location>
        <begin position="101"/>
        <end position="246"/>
    </location>
</feature>
<organism evidence="2 3">
    <name type="scientific">Zymoseptoria brevis</name>
    <dbReference type="NCBI Taxonomy" id="1047168"/>
    <lineage>
        <taxon>Eukaryota</taxon>
        <taxon>Fungi</taxon>
        <taxon>Dikarya</taxon>
        <taxon>Ascomycota</taxon>
        <taxon>Pezizomycotina</taxon>
        <taxon>Dothideomycetes</taxon>
        <taxon>Dothideomycetidae</taxon>
        <taxon>Mycosphaerellales</taxon>
        <taxon>Mycosphaerellaceae</taxon>
        <taxon>Zymoseptoria</taxon>
    </lineage>
</organism>
<comment type="caution">
    <text evidence="2">The sequence shown here is derived from an EMBL/GenBank/DDBJ whole genome shotgun (WGS) entry which is preliminary data.</text>
</comment>
<evidence type="ECO:0000313" key="3">
    <source>
        <dbReference type="Proteomes" id="UP000033647"/>
    </source>
</evidence>
<reference evidence="2 3" key="1">
    <citation type="submission" date="2015-03" db="EMBL/GenBank/DDBJ databases">
        <title>RNA-seq based gene annotation and comparative genomics of four Zymoseptoria species reveal species-specific pathogenicity related genes and transposable element activity.</title>
        <authorList>
            <person name="Grandaubert J."/>
            <person name="Bhattacharyya A."/>
            <person name="Stukenbrock E.H."/>
        </authorList>
    </citation>
    <scope>NUCLEOTIDE SEQUENCE [LARGE SCALE GENOMIC DNA]</scope>
    <source>
        <strain evidence="2 3">Zb18110</strain>
    </source>
</reference>
<evidence type="ECO:0000256" key="1">
    <source>
        <dbReference type="SAM" id="MobiDB-lite"/>
    </source>
</evidence>
<proteinExistence type="predicted"/>
<keyword evidence="3" id="KW-1185">Reference proteome</keyword>